<evidence type="ECO:0000256" key="10">
    <source>
        <dbReference type="RuleBase" id="RU363032"/>
    </source>
</evidence>
<keyword evidence="7" id="KW-0029">Amino-acid transport</keyword>
<dbReference type="GO" id="GO:0043190">
    <property type="term" value="C:ATP-binding cassette (ABC) transporter complex"/>
    <property type="evidence" value="ECO:0007669"/>
    <property type="project" value="InterPro"/>
</dbReference>
<sequence length="219" mass="23511">MGYSINFSVVWGSFDKLLSGLSLGLGLAAAAVLMGMIIGLIGGFASVSQIKAARTIAALYVTVLRNLPILVIVLIAYFALPDLGIRLDKYTSFILSLGFYAGAYLTEVFRAGLLSVPKGVIEAGRAIGLTRLQTSVWVVAPIMLRNALPALGSTMISLFKDTSIAAVIAVPELTFQARKINTESFRVVESWSVASALYIATCFLLAAGLRQLERRFPKF</sequence>
<protein>
    <submittedName>
        <fullName evidence="12">ABC transporter permease</fullName>
    </submittedName>
</protein>
<comment type="function">
    <text evidence="1">Part of the binding-protein-dependent transport system for glutamine; probably responsible for the translocation of the substrate across the membrane.</text>
</comment>
<dbReference type="PANTHER" id="PTHR30614">
    <property type="entry name" value="MEMBRANE COMPONENT OF AMINO ACID ABC TRANSPORTER"/>
    <property type="match status" value="1"/>
</dbReference>
<dbReference type="Gene3D" id="1.10.3720.10">
    <property type="entry name" value="MetI-like"/>
    <property type="match status" value="1"/>
</dbReference>
<evidence type="ECO:0000256" key="8">
    <source>
        <dbReference type="ARBA" id="ARBA00022989"/>
    </source>
</evidence>
<feature type="transmembrane region" description="Helical" evidence="10">
    <location>
        <begin position="90"/>
        <end position="109"/>
    </location>
</feature>
<name>A0A8J2Z0U2_9PROT</name>
<dbReference type="SUPFAM" id="SSF161098">
    <property type="entry name" value="MetI-like"/>
    <property type="match status" value="1"/>
</dbReference>
<feature type="transmembrane region" description="Helical" evidence="10">
    <location>
        <begin position="190"/>
        <end position="209"/>
    </location>
</feature>
<dbReference type="Proteomes" id="UP000646365">
    <property type="component" value="Unassembled WGS sequence"/>
</dbReference>
<evidence type="ECO:0000256" key="9">
    <source>
        <dbReference type="ARBA" id="ARBA00023136"/>
    </source>
</evidence>
<dbReference type="InterPro" id="IPR010065">
    <property type="entry name" value="AA_ABC_transptr_permease_3TM"/>
</dbReference>
<dbReference type="NCBIfam" id="TIGR01726">
    <property type="entry name" value="HEQRo_perm_3TM"/>
    <property type="match status" value="1"/>
</dbReference>
<dbReference type="CDD" id="cd06261">
    <property type="entry name" value="TM_PBP2"/>
    <property type="match status" value="1"/>
</dbReference>
<keyword evidence="4 10" id="KW-0813">Transport</keyword>
<evidence type="ECO:0000259" key="11">
    <source>
        <dbReference type="PROSITE" id="PS50928"/>
    </source>
</evidence>
<keyword evidence="5" id="KW-1003">Cell membrane</keyword>
<evidence type="ECO:0000256" key="6">
    <source>
        <dbReference type="ARBA" id="ARBA00022692"/>
    </source>
</evidence>
<comment type="caution">
    <text evidence="12">The sequence shown here is derived from an EMBL/GenBank/DDBJ whole genome shotgun (WGS) entry which is preliminary data.</text>
</comment>
<dbReference type="EMBL" id="BMJQ01000023">
    <property type="protein sequence ID" value="GGF46018.1"/>
    <property type="molecule type" value="Genomic_DNA"/>
</dbReference>
<evidence type="ECO:0000256" key="5">
    <source>
        <dbReference type="ARBA" id="ARBA00022475"/>
    </source>
</evidence>
<dbReference type="PROSITE" id="PS50928">
    <property type="entry name" value="ABC_TM1"/>
    <property type="match status" value="1"/>
</dbReference>
<evidence type="ECO:0000256" key="1">
    <source>
        <dbReference type="ARBA" id="ARBA00003159"/>
    </source>
</evidence>
<feature type="transmembrane region" description="Helical" evidence="10">
    <location>
        <begin position="57"/>
        <end position="78"/>
    </location>
</feature>
<evidence type="ECO:0000256" key="3">
    <source>
        <dbReference type="ARBA" id="ARBA00010072"/>
    </source>
</evidence>
<dbReference type="AlphaFoldDB" id="A0A8J2Z0U2"/>
<dbReference type="GO" id="GO:0022857">
    <property type="term" value="F:transmembrane transporter activity"/>
    <property type="evidence" value="ECO:0007669"/>
    <property type="project" value="InterPro"/>
</dbReference>
<evidence type="ECO:0000313" key="12">
    <source>
        <dbReference type="EMBL" id="GGF46018.1"/>
    </source>
</evidence>
<reference evidence="12" key="2">
    <citation type="submission" date="2020-09" db="EMBL/GenBank/DDBJ databases">
        <authorList>
            <person name="Sun Q."/>
            <person name="Zhou Y."/>
        </authorList>
    </citation>
    <scope>NUCLEOTIDE SEQUENCE</scope>
    <source>
        <strain evidence="12">CGMCC 1.15725</strain>
    </source>
</reference>
<comment type="similarity">
    <text evidence="3">Belongs to the binding-protein-dependent transport system permease family. HisMQ subfamily.</text>
</comment>
<feature type="transmembrane region" description="Helical" evidence="10">
    <location>
        <begin position="20"/>
        <end position="45"/>
    </location>
</feature>
<dbReference type="InterPro" id="IPR043429">
    <property type="entry name" value="ArtM/GltK/GlnP/TcyL/YhdX-like"/>
</dbReference>
<gene>
    <name evidence="12" type="ORF">GCM10011611_60640</name>
</gene>
<evidence type="ECO:0000256" key="4">
    <source>
        <dbReference type="ARBA" id="ARBA00022448"/>
    </source>
</evidence>
<evidence type="ECO:0000256" key="7">
    <source>
        <dbReference type="ARBA" id="ARBA00022970"/>
    </source>
</evidence>
<dbReference type="Pfam" id="PF00528">
    <property type="entry name" value="BPD_transp_1"/>
    <property type="match status" value="1"/>
</dbReference>
<evidence type="ECO:0000256" key="2">
    <source>
        <dbReference type="ARBA" id="ARBA00004429"/>
    </source>
</evidence>
<keyword evidence="13" id="KW-1185">Reference proteome</keyword>
<dbReference type="PANTHER" id="PTHR30614:SF20">
    <property type="entry name" value="GLUTAMINE TRANSPORT SYSTEM PERMEASE PROTEIN GLNP"/>
    <property type="match status" value="1"/>
</dbReference>
<keyword evidence="9 10" id="KW-0472">Membrane</keyword>
<organism evidence="12 13">
    <name type="scientific">Aliidongia dinghuensis</name>
    <dbReference type="NCBI Taxonomy" id="1867774"/>
    <lineage>
        <taxon>Bacteria</taxon>
        <taxon>Pseudomonadati</taxon>
        <taxon>Pseudomonadota</taxon>
        <taxon>Alphaproteobacteria</taxon>
        <taxon>Rhodospirillales</taxon>
        <taxon>Dongiaceae</taxon>
        <taxon>Aliidongia</taxon>
    </lineage>
</organism>
<evidence type="ECO:0000313" key="13">
    <source>
        <dbReference type="Proteomes" id="UP000646365"/>
    </source>
</evidence>
<dbReference type="RefSeq" id="WP_189051942.1">
    <property type="nucleotide sequence ID" value="NZ_BMJQ01000023.1"/>
</dbReference>
<reference evidence="12" key="1">
    <citation type="journal article" date="2014" name="Int. J. Syst. Evol. Microbiol.">
        <title>Complete genome sequence of Corynebacterium casei LMG S-19264T (=DSM 44701T), isolated from a smear-ripened cheese.</title>
        <authorList>
            <consortium name="US DOE Joint Genome Institute (JGI-PGF)"/>
            <person name="Walter F."/>
            <person name="Albersmeier A."/>
            <person name="Kalinowski J."/>
            <person name="Ruckert C."/>
        </authorList>
    </citation>
    <scope>NUCLEOTIDE SEQUENCE</scope>
    <source>
        <strain evidence="12">CGMCC 1.15725</strain>
    </source>
</reference>
<dbReference type="InterPro" id="IPR000515">
    <property type="entry name" value="MetI-like"/>
</dbReference>
<dbReference type="GO" id="GO:0006865">
    <property type="term" value="P:amino acid transport"/>
    <property type="evidence" value="ECO:0007669"/>
    <property type="project" value="UniProtKB-KW"/>
</dbReference>
<proteinExistence type="inferred from homology"/>
<feature type="domain" description="ABC transmembrane type-1" evidence="11">
    <location>
        <begin position="21"/>
        <end position="206"/>
    </location>
</feature>
<comment type="subcellular location">
    <subcellularLocation>
        <location evidence="2">Cell inner membrane</location>
        <topology evidence="2">Multi-pass membrane protein</topology>
    </subcellularLocation>
    <subcellularLocation>
        <location evidence="10">Cell membrane</location>
        <topology evidence="10">Multi-pass membrane protein</topology>
    </subcellularLocation>
</comment>
<keyword evidence="6 10" id="KW-0812">Transmembrane</keyword>
<keyword evidence="8 10" id="KW-1133">Transmembrane helix</keyword>
<dbReference type="InterPro" id="IPR035906">
    <property type="entry name" value="MetI-like_sf"/>
</dbReference>
<accession>A0A8J2Z0U2</accession>